<evidence type="ECO:0000256" key="10">
    <source>
        <dbReference type="SAM" id="MobiDB-lite"/>
    </source>
</evidence>
<sequence length="499" mass="51301">MARNILRPRIRTALAVGTASALAAVGVATLSGSADAAGSTLGAAASAQGRYFGTAVAANHLGEAQYASTLDTEFNSVTPENEMKWDATEPNKGSFTFTSADQIFTHAQSKGMKVRGHTLVWHSQLPGWVSGLSATDLRAAMNNHITQLMQHYKGKIYAWDVVNEAFQDGGNGARRSSPFQDKLGDGFIEEAFRTARTVDPDAKLCYNDYNTDGVNAKSTAVYNMVKDFKARGVPIDCVGFQGHFNSQSPVPSDFQANLQRFADLGVDVQLTELDIEGSGSAQAANYTKVVNGCLAVTRCTGITVWGITDKYSWRSSGTPLLFDNNYNKKDAYNAVLTALGGGPGGTTGGTTTGGTTTGGTTTGGTTTGGTTTGGTTTGGTTTGGATTGGGTTGGCKVAYNPNSWPGGFTADITITNTGSTAINGWKLGFTLPSGQAVSNAWNATITPSSGAVSATNVSFNGQLAANGGTASFGFQGTWSGSSFSKPTSFTLNGAACTSA</sequence>
<dbReference type="PANTHER" id="PTHR31490">
    <property type="entry name" value="GLYCOSYL HYDROLASE"/>
    <property type="match status" value="1"/>
</dbReference>
<dbReference type="SMART" id="SM00633">
    <property type="entry name" value="Glyco_10"/>
    <property type="match status" value="1"/>
</dbReference>
<dbReference type="Pfam" id="PF00553">
    <property type="entry name" value="CBM_2"/>
    <property type="match status" value="1"/>
</dbReference>
<dbReference type="InterPro" id="IPR017853">
    <property type="entry name" value="GH"/>
</dbReference>
<dbReference type="SUPFAM" id="SSF49384">
    <property type="entry name" value="Carbohydrate-binding domain"/>
    <property type="match status" value="1"/>
</dbReference>
<comment type="catalytic activity">
    <reaction evidence="1 9">
        <text>Endohydrolysis of (1-&gt;4)-beta-D-xylosidic linkages in xylans.</text>
        <dbReference type="EC" id="3.2.1.8"/>
    </reaction>
</comment>
<dbReference type="GO" id="GO:0031176">
    <property type="term" value="F:endo-1,4-beta-xylanase activity"/>
    <property type="evidence" value="ECO:0007669"/>
    <property type="project" value="UniProtKB-EC"/>
</dbReference>
<gene>
    <name evidence="14" type="ORF">C7M71_006990</name>
</gene>
<evidence type="ECO:0000259" key="13">
    <source>
        <dbReference type="PROSITE" id="PS51760"/>
    </source>
</evidence>
<dbReference type="GO" id="GO:0045493">
    <property type="term" value="P:xylan catabolic process"/>
    <property type="evidence" value="ECO:0007669"/>
    <property type="project" value="UniProtKB-KW"/>
</dbReference>
<feature type="region of interest" description="Disordered" evidence="10">
    <location>
        <begin position="342"/>
        <end position="385"/>
    </location>
</feature>
<feature type="domain" description="GH10" evidence="13">
    <location>
        <begin position="38"/>
        <end position="338"/>
    </location>
</feature>
<dbReference type="Proteomes" id="UP000249340">
    <property type="component" value="Chromosome"/>
</dbReference>
<evidence type="ECO:0000256" key="5">
    <source>
        <dbReference type="ARBA" id="ARBA00022801"/>
    </source>
</evidence>
<evidence type="ECO:0000259" key="12">
    <source>
        <dbReference type="PROSITE" id="PS51173"/>
    </source>
</evidence>
<dbReference type="InterPro" id="IPR001919">
    <property type="entry name" value="CBD2"/>
</dbReference>
<evidence type="ECO:0000313" key="14">
    <source>
        <dbReference type="EMBL" id="AXI77219.1"/>
    </source>
</evidence>
<dbReference type="PRINTS" id="PR00134">
    <property type="entry name" value="GLHYDRLASE10"/>
</dbReference>
<dbReference type="GO" id="GO:0030247">
    <property type="term" value="F:polysaccharide binding"/>
    <property type="evidence" value="ECO:0007669"/>
    <property type="project" value="UniProtKB-UniRule"/>
</dbReference>
<dbReference type="InterPro" id="IPR001000">
    <property type="entry name" value="GH10_dom"/>
</dbReference>
<accession>A0A345SU14</accession>
<organism evidence="14 15">
    <name type="scientific">Peterkaempfera bronchialis</name>
    <dbReference type="NCBI Taxonomy" id="2126346"/>
    <lineage>
        <taxon>Bacteria</taxon>
        <taxon>Bacillati</taxon>
        <taxon>Actinomycetota</taxon>
        <taxon>Actinomycetes</taxon>
        <taxon>Kitasatosporales</taxon>
        <taxon>Streptomycetaceae</taxon>
        <taxon>Peterkaempfera</taxon>
    </lineage>
</organism>
<proteinExistence type="inferred from homology"/>
<dbReference type="Pfam" id="PF00331">
    <property type="entry name" value="Glyco_hydro_10"/>
    <property type="match status" value="1"/>
</dbReference>
<reference evidence="15" key="1">
    <citation type="submission" date="2018-07" db="EMBL/GenBank/DDBJ databases">
        <title>Streptacidiphilus bronchialis DSM 106435 chromosome.</title>
        <authorList>
            <person name="Batra D."/>
            <person name="Gulvik C.A."/>
        </authorList>
    </citation>
    <scope>NUCLEOTIDE SEQUENCE [LARGE SCALE GENOMIC DNA]</scope>
    <source>
        <strain evidence="15">DSM 106435</strain>
    </source>
</reference>
<evidence type="ECO:0000256" key="4">
    <source>
        <dbReference type="ARBA" id="ARBA00022729"/>
    </source>
</evidence>
<evidence type="ECO:0000256" key="3">
    <source>
        <dbReference type="ARBA" id="ARBA00022651"/>
    </source>
</evidence>
<evidence type="ECO:0000313" key="15">
    <source>
        <dbReference type="Proteomes" id="UP000249340"/>
    </source>
</evidence>
<evidence type="ECO:0000256" key="7">
    <source>
        <dbReference type="ARBA" id="ARBA00023295"/>
    </source>
</evidence>
<dbReference type="AlphaFoldDB" id="A0A345SU14"/>
<dbReference type="EC" id="3.2.1.8" evidence="9"/>
<evidence type="ECO:0000256" key="9">
    <source>
        <dbReference type="RuleBase" id="RU361174"/>
    </source>
</evidence>
<evidence type="ECO:0000256" key="8">
    <source>
        <dbReference type="ARBA" id="ARBA00023326"/>
    </source>
</evidence>
<dbReference type="InterPro" id="IPR008965">
    <property type="entry name" value="CBM2/CBM3_carb-bd_dom_sf"/>
</dbReference>
<dbReference type="InterPro" id="IPR012291">
    <property type="entry name" value="CBM2_carb-bd_dom_sf"/>
</dbReference>
<dbReference type="PANTHER" id="PTHR31490:SF88">
    <property type="entry name" value="BETA-XYLANASE"/>
    <property type="match status" value="1"/>
</dbReference>
<dbReference type="RefSeq" id="WP_111491142.1">
    <property type="nucleotide sequence ID" value="NZ_CP031264.1"/>
</dbReference>
<evidence type="ECO:0000256" key="2">
    <source>
        <dbReference type="ARBA" id="ARBA00007495"/>
    </source>
</evidence>
<protein>
    <recommendedName>
        <fullName evidence="9">Beta-xylanase</fullName>
        <ecNumber evidence="9">3.2.1.8</ecNumber>
    </recommendedName>
</protein>
<dbReference type="SMART" id="SM00637">
    <property type="entry name" value="CBD_II"/>
    <property type="match status" value="1"/>
</dbReference>
<evidence type="ECO:0000256" key="6">
    <source>
        <dbReference type="ARBA" id="ARBA00023277"/>
    </source>
</evidence>
<feature type="chain" id="PRO_5038508289" description="Beta-xylanase" evidence="11">
    <location>
        <begin position="24"/>
        <end position="499"/>
    </location>
</feature>
<evidence type="ECO:0000256" key="11">
    <source>
        <dbReference type="SAM" id="SignalP"/>
    </source>
</evidence>
<dbReference type="Gene3D" id="3.20.20.80">
    <property type="entry name" value="Glycosidases"/>
    <property type="match status" value="1"/>
</dbReference>
<feature type="domain" description="CBM2" evidence="12">
    <location>
        <begin position="388"/>
        <end position="499"/>
    </location>
</feature>
<keyword evidence="4 11" id="KW-0732">Signal</keyword>
<dbReference type="SUPFAM" id="SSF51445">
    <property type="entry name" value="(Trans)glycosidases"/>
    <property type="match status" value="1"/>
</dbReference>
<keyword evidence="6 9" id="KW-0119">Carbohydrate metabolism</keyword>
<dbReference type="PROSITE" id="PS51760">
    <property type="entry name" value="GH10_2"/>
    <property type="match status" value="1"/>
</dbReference>
<keyword evidence="15" id="KW-1185">Reference proteome</keyword>
<feature type="signal peptide" evidence="11">
    <location>
        <begin position="1"/>
        <end position="23"/>
    </location>
</feature>
<dbReference type="Gene3D" id="2.60.40.290">
    <property type="match status" value="1"/>
</dbReference>
<comment type="similarity">
    <text evidence="2 9">Belongs to the glycosyl hydrolase 10 (cellulase F) family.</text>
</comment>
<dbReference type="KEGG" id="stri:C7M71_006990"/>
<name>A0A345SU14_9ACTN</name>
<dbReference type="EMBL" id="CP031264">
    <property type="protein sequence ID" value="AXI77219.1"/>
    <property type="molecule type" value="Genomic_DNA"/>
</dbReference>
<keyword evidence="8 9" id="KW-0624">Polysaccharide degradation</keyword>
<dbReference type="PROSITE" id="PS51173">
    <property type="entry name" value="CBM2"/>
    <property type="match status" value="1"/>
</dbReference>
<evidence type="ECO:0000256" key="1">
    <source>
        <dbReference type="ARBA" id="ARBA00000681"/>
    </source>
</evidence>
<keyword evidence="5 9" id="KW-0378">Hydrolase</keyword>
<keyword evidence="7 9" id="KW-0326">Glycosidase</keyword>
<dbReference type="OrthoDB" id="9815836at2"/>
<dbReference type="InterPro" id="IPR044846">
    <property type="entry name" value="GH10"/>
</dbReference>
<keyword evidence="3 14" id="KW-0858">Xylan degradation</keyword>